<organism evidence="3 4">
    <name type="scientific">Sphingobacterium griseoflavum</name>
    <dbReference type="NCBI Taxonomy" id="1474952"/>
    <lineage>
        <taxon>Bacteria</taxon>
        <taxon>Pseudomonadati</taxon>
        <taxon>Bacteroidota</taxon>
        <taxon>Sphingobacteriia</taxon>
        <taxon>Sphingobacteriales</taxon>
        <taxon>Sphingobacteriaceae</taxon>
        <taxon>Sphingobacterium</taxon>
    </lineage>
</organism>
<gene>
    <name evidence="3" type="ORF">GCM10017764_31100</name>
</gene>
<comment type="caution">
    <text evidence="3">The sequence shown here is derived from an EMBL/GenBank/DDBJ whole genome shotgun (WGS) entry which is preliminary data.</text>
</comment>
<sequence length="618" mass="68822">MIWKKEHISNQAEQASQQVDERVHSPVSSIQDPSFNKGARVGIIGGGPKGFYALERLFAQLEGLSAESSIDVFWFNEDSNFGCGPNYRVHQPDYLLINYCIGNIDAWNRDEKNLRVSEQLNLTDWIRANKVAGPAVQPTDYASRALVGCYLQDQLLTLLRAKPHGLTLHFVLGRVTDIRHEEHFNVHVDQQSDSLPIDHLLLATGHCYRNQSLLTSAEAPSDISRYFRSAYPVQKLDTIPAGESVGIIGLGLTFIDAALQLTEGRGGQFTEDGQYVPSGTEPRIFAYSRNNLPILPRGPIYGGNHYRLRTSTIACLKRLAIIKRKRKIDFKTEIYPILQDEAQFAYYSTLLQTADELRIARYCNALPKGQLFQLEDLLFPKYEKTAGEVNSVLHFLENSLAEAERGELHSPLLAATAVWRESTPWIGHIYAHHGFTGVSQQTLDRDLWGAFCRTSFGPPIANMRKIVALARAGIIQFTTARLTGIEYEPAPAQFVLINEQTKQNLTYLVDARIARGNLLHANSALYARLLATGLITPASNDGYHTGGPALQESGQAAIGLNSSVPSLFFYGTSTEGMLLDNDSLSRKRNDTGSSWAKHVREALSHQTKNKLYESYSRG</sequence>
<evidence type="ECO:0000256" key="1">
    <source>
        <dbReference type="SAM" id="MobiDB-lite"/>
    </source>
</evidence>
<dbReference type="EMBL" id="BNAF01000013">
    <property type="protein sequence ID" value="GHE45624.1"/>
    <property type="molecule type" value="Genomic_DNA"/>
</dbReference>
<reference evidence="4" key="1">
    <citation type="journal article" date="2019" name="Int. J. Syst. Evol. Microbiol.">
        <title>The Global Catalogue of Microorganisms (GCM) 10K type strain sequencing project: providing services to taxonomists for standard genome sequencing and annotation.</title>
        <authorList>
            <consortium name="The Broad Institute Genomics Platform"/>
            <consortium name="The Broad Institute Genome Sequencing Center for Infectious Disease"/>
            <person name="Wu L."/>
            <person name="Ma J."/>
        </authorList>
    </citation>
    <scope>NUCLEOTIDE SEQUENCE [LARGE SCALE GENOMIC DNA]</scope>
    <source>
        <strain evidence="4">CGMCC 1.12966</strain>
    </source>
</reference>
<dbReference type="PANTHER" id="PTHR40254">
    <property type="entry name" value="BLR0577 PROTEIN"/>
    <property type="match status" value="1"/>
</dbReference>
<protein>
    <recommendedName>
        <fullName evidence="2">FAD-dependent urate hydroxylase HpyO/Asp monooxygenase CreE-like FAD/NAD(P)-binding domain-containing protein</fullName>
    </recommendedName>
</protein>
<dbReference type="Proteomes" id="UP000620550">
    <property type="component" value="Unassembled WGS sequence"/>
</dbReference>
<dbReference type="RefSeq" id="WP_189627632.1">
    <property type="nucleotide sequence ID" value="NZ_BNAF01000013.1"/>
</dbReference>
<feature type="domain" description="FAD-dependent urate hydroxylase HpyO/Asp monooxygenase CreE-like FAD/NAD(P)-binding" evidence="2">
    <location>
        <begin position="43"/>
        <end position="206"/>
    </location>
</feature>
<accession>A0ABQ3I345</accession>
<proteinExistence type="predicted"/>
<evidence type="ECO:0000313" key="4">
    <source>
        <dbReference type="Proteomes" id="UP000620550"/>
    </source>
</evidence>
<dbReference type="PANTHER" id="PTHR40254:SF1">
    <property type="entry name" value="BLR0577 PROTEIN"/>
    <property type="match status" value="1"/>
</dbReference>
<dbReference type="InterPro" id="IPR038732">
    <property type="entry name" value="HpyO/CreE_NAD-binding"/>
</dbReference>
<dbReference type="Pfam" id="PF13454">
    <property type="entry name" value="NAD_binding_9"/>
    <property type="match status" value="1"/>
</dbReference>
<keyword evidence="4" id="KW-1185">Reference proteome</keyword>
<dbReference type="InterPro" id="IPR036188">
    <property type="entry name" value="FAD/NAD-bd_sf"/>
</dbReference>
<feature type="region of interest" description="Disordered" evidence="1">
    <location>
        <begin position="1"/>
        <end position="31"/>
    </location>
</feature>
<evidence type="ECO:0000313" key="3">
    <source>
        <dbReference type="EMBL" id="GHE45624.1"/>
    </source>
</evidence>
<evidence type="ECO:0000259" key="2">
    <source>
        <dbReference type="Pfam" id="PF13454"/>
    </source>
</evidence>
<feature type="compositionally biased region" description="Polar residues" evidence="1">
    <location>
        <begin position="9"/>
        <end position="18"/>
    </location>
</feature>
<dbReference type="InterPro" id="IPR052189">
    <property type="entry name" value="L-asp_N-monooxygenase_NS-form"/>
</dbReference>
<name>A0ABQ3I345_9SPHI</name>
<dbReference type="SUPFAM" id="SSF51905">
    <property type="entry name" value="FAD/NAD(P)-binding domain"/>
    <property type="match status" value="1"/>
</dbReference>